<keyword evidence="5" id="KW-0812">Transmembrane</keyword>
<dbReference type="SMART" id="SM00283">
    <property type="entry name" value="MA"/>
    <property type="match status" value="1"/>
</dbReference>
<dbReference type="GO" id="GO:0007165">
    <property type="term" value="P:signal transduction"/>
    <property type="evidence" value="ECO:0007669"/>
    <property type="project" value="UniProtKB-KW"/>
</dbReference>
<evidence type="ECO:0000259" key="7">
    <source>
        <dbReference type="PROSITE" id="PS50885"/>
    </source>
</evidence>
<keyword evidence="5" id="KW-0472">Membrane</keyword>
<protein>
    <submittedName>
        <fullName evidence="8">Methyl-accepting chemotaxis protein</fullName>
    </submittedName>
</protein>
<dbReference type="InterPro" id="IPR003660">
    <property type="entry name" value="HAMP_dom"/>
</dbReference>
<evidence type="ECO:0000259" key="6">
    <source>
        <dbReference type="PROSITE" id="PS50111"/>
    </source>
</evidence>
<name>A0AAV2VJQ1_9VIBR</name>
<feature type="transmembrane region" description="Helical" evidence="5">
    <location>
        <begin position="12"/>
        <end position="31"/>
    </location>
</feature>
<dbReference type="PANTHER" id="PTHR32089:SF55">
    <property type="entry name" value="METHYL ACCEPTING SENSORY TRANSDUCER WITH CACHE_2 SMALL MOLECULE BINDING DOMAIN"/>
    <property type="match status" value="1"/>
</dbReference>
<keyword evidence="5" id="KW-1133">Transmembrane helix</keyword>
<gene>
    <name evidence="8" type="ORF">VIBNISOn1_1280066</name>
</gene>
<dbReference type="RefSeq" id="WP_022551030.1">
    <property type="nucleotide sequence ID" value="NZ_LK391965.1"/>
</dbReference>
<organism evidence="8 9">
    <name type="scientific">Vibrio nigripulchritudo SOn1</name>
    <dbReference type="NCBI Taxonomy" id="1238450"/>
    <lineage>
        <taxon>Bacteria</taxon>
        <taxon>Pseudomonadati</taxon>
        <taxon>Pseudomonadota</taxon>
        <taxon>Gammaproteobacteria</taxon>
        <taxon>Vibrionales</taxon>
        <taxon>Vibrionaceae</taxon>
        <taxon>Vibrio</taxon>
    </lineage>
</organism>
<evidence type="ECO:0000256" key="4">
    <source>
        <dbReference type="PROSITE-ProRule" id="PRU00284"/>
    </source>
</evidence>
<evidence type="ECO:0000256" key="1">
    <source>
        <dbReference type="ARBA" id="ARBA00004370"/>
    </source>
</evidence>
<dbReference type="Gene3D" id="1.10.287.950">
    <property type="entry name" value="Methyl-accepting chemotaxis protein"/>
    <property type="match status" value="1"/>
</dbReference>
<proteinExistence type="inferred from homology"/>
<dbReference type="PROSITE" id="PS50885">
    <property type="entry name" value="HAMP"/>
    <property type="match status" value="1"/>
</dbReference>
<dbReference type="GO" id="GO:0016020">
    <property type="term" value="C:membrane"/>
    <property type="evidence" value="ECO:0007669"/>
    <property type="project" value="UniProtKB-SubCell"/>
</dbReference>
<dbReference type="Pfam" id="PF00672">
    <property type="entry name" value="HAMP"/>
    <property type="match status" value="1"/>
</dbReference>
<dbReference type="FunFam" id="1.10.287.950:FF:000001">
    <property type="entry name" value="Methyl-accepting chemotaxis sensory transducer"/>
    <property type="match status" value="1"/>
</dbReference>
<comment type="similarity">
    <text evidence="3">Belongs to the methyl-accepting chemotaxis (MCP) protein family.</text>
</comment>
<evidence type="ECO:0000313" key="9">
    <source>
        <dbReference type="Proteomes" id="UP000018211"/>
    </source>
</evidence>
<dbReference type="SUPFAM" id="SSF58104">
    <property type="entry name" value="Methyl-accepting chemotaxis protein (MCP) signaling domain"/>
    <property type="match status" value="1"/>
</dbReference>
<dbReference type="Proteomes" id="UP000018211">
    <property type="component" value="Unassembled WGS sequence"/>
</dbReference>
<feature type="domain" description="HAMP" evidence="7">
    <location>
        <begin position="375"/>
        <end position="429"/>
    </location>
</feature>
<evidence type="ECO:0000313" key="8">
    <source>
        <dbReference type="EMBL" id="CCO44917.1"/>
    </source>
</evidence>
<evidence type="ECO:0000256" key="5">
    <source>
        <dbReference type="SAM" id="Phobius"/>
    </source>
</evidence>
<evidence type="ECO:0000256" key="3">
    <source>
        <dbReference type="ARBA" id="ARBA00029447"/>
    </source>
</evidence>
<dbReference type="PROSITE" id="PS50111">
    <property type="entry name" value="CHEMOTAXIS_TRANSDUC_2"/>
    <property type="match status" value="1"/>
</dbReference>
<accession>A0AAV2VJQ1</accession>
<comment type="caution">
    <text evidence="8">The sequence shown here is derived from an EMBL/GenBank/DDBJ whole genome shotgun (WGS) entry which is preliminary data.</text>
</comment>
<dbReference type="CDD" id="cd06225">
    <property type="entry name" value="HAMP"/>
    <property type="match status" value="1"/>
</dbReference>
<dbReference type="SMART" id="SM00304">
    <property type="entry name" value="HAMP"/>
    <property type="match status" value="1"/>
</dbReference>
<sequence>MRTLSVHWKITLLAGLCLLFTSISLIGFSIYNATGNQKIIIDHSSQSVINKSQQILAGLAKLNAAEVQTYLDEATYRAEMLGESALFLRRNALENFTPSEELRTALNEMINNTVERFPTVRGAYLVFNPEALDGEDSNYHGADYVGSNEKGRFASYWSVSSEDESLVFGQPLEESTLADPSQAERFLCPTNSGQACVTSPRVVKSQNGDVLQTSLSVPLVTDEEIVGFLGIDLSLNALIETVMESDQALFEGKGHIAILSLDGSLIASDDVNAGVGQKYQSSRISAAKLEEFLFSSEVQSEWSDDKQWLTVFSPVSVANQTWGVLLEVPRDSVLSDAIVLDSVITDLVNGSVSTELLVGVLLVLIGLGLITGLSIRLVKPIREVVTRLDDIASGEGDLTQRLEVQTQDEIGQLASGFNKFLDKLQVTIKEVVATTHDIASTSDQSGKAASVTRQSSDAQFKEVDLVATASEEMTQTAGLVVQNAEIAVQAANEANQSVAQGKDVIADSSDEMTKLVDKMTSAVPVVEDLAKNNAAITEILTVIEGISEQTNLLALNAAIEAARAGEQGRGFAVVADEVRNLASRTQDSVGEIREVIEKVQVGTKNVVSAIQEGNELAAHTNEQVDKAVNELNTIDQSIAAIVDMNSQIVKAAEEQQSVSGEVNQNVSNIRELSAQILNQAESSERVSQEISAISSRQKDLVSQFKV</sequence>
<dbReference type="GeneID" id="97540787"/>
<dbReference type="PANTHER" id="PTHR32089">
    <property type="entry name" value="METHYL-ACCEPTING CHEMOTAXIS PROTEIN MCPB"/>
    <property type="match status" value="1"/>
</dbReference>
<dbReference type="CDD" id="cd12913">
    <property type="entry name" value="PDC1_MCP_like"/>
    <property type="match status" value="1"/>
</dbReference>
<keyword evidence="2 4" id="KW-0807">Transducer</keyword>
<dbReference type="Pfam" id="PF00015">
    <property type="entry name" value="MCPsignal"/>
    <property type="match status" value="1"/>
</dbReference>
<dbReference type="Gene3D" id="3.30.450.20">
    <property type="entry name" value="PAS domain"/>
    <property type="match status" value="1"/>
</dbReference>
<comment type="subcellular location">
    <subcellularLocation>
        <location evidence="1">Membrane</location>
    </subcellularLocation>
</comment>
<feature type="domain" description="Methyl-accepting transducer" evidence="6">
    <location>
        <begin position="434"/>
        <end position="670"/>
    </location>
</feature>
<evidence type="ECO:0000256" key="2">
    <source>
        <dbReference type="ARBA" id="ARBA00023224"/>
    </source>
</evidence>
<dbReference type="CDD" id="cd11386">
    <property type="entry name" value="MCP_signal"/>
    <property type="match status" value="1"/>
</dbReference>
<dbReference type="GO" id="GO:0006935">
    <property type="term" value="P:chemotaxis"/>
    <property type="evidence" value="ECO:0007669"/>
    <property type="project" value="UniProtKB-ARBA"/>
</dbReference>
<dbReference type="EMBL" id="CAOF01000033">
    <property type="protein sequence ID" value="CCO44917.1"/>
    <property type="molecule type" value="Genomic_DNA"/>
</dbReference>
<feature type="transmembrane region" description="Helical" evidence="5">
    <location>
        <begin position="356"/>
        <end position="378"/>
    </location>
</feature>
<dbReference type="AlphaFoldDB" id="A0AAV2VJQ1"/>
<reference evidence="8 9" key="1">
    <citation type="journal article" date="2013" name="ISME J.">
        <title>Comparative genomics of pathogenic lineages of Vibrio nigripulchritudo identifies virulence-associated traits.</title>
        <authorList>
            <person name="Goudenege D."/>
            <person name="Labreuche Y."/>
            <person name="Krin E."/>
            <person name="Ansquer D."/>
            <person name="Mangenot S."/>
            <person name="Calteau A."/>
            <person name="Medigue C."/>
            <person name="Mazel D."/>
            <person name="Polz M.F."/>
            <person name="Le Roux F."/>
        </authorList>
    </citation>
    <scope>NUCLEOTIDE SEQUENCE [LARGE SCALE GENOMIC DNA]</scope>
    <source>
        <strain evidence="8 9">SOn1</strain>
    </source>
</reference>
<dbReference type="InterPro" id="IPR004089">
    <property type="entry name" value="MCPsignal_dom"/>
</dbReference>